<name>A0A923FWC3_9PSED</name>
<evidence type="ECO:0000313" key="3">
    <source>
        <dbReference type="EMBL" id="MBC3439664.1"/>
    </source>
</evidence>
<keyword evidence="2" id="KW-0328">Glycosyltransferase</keyword>
<accession>A0A923FWC3</accession>
<dbReference type="InterPro" id="IPR002213">
    <property type="entry name" value="UDP_glucos_trans"/>
</dbReference>
<dbReference type="PROSITE" id="PS00375">
    <property type="entry name" value="UDPGT"/>
    <property type="match status" value="1"/>
</dbReference>
<dbReference type="Pfam" id="PF00201">
    <property type="entry name" value="UDPGT"/>
    <property type="match status" value="1"/>
</dbReference>
<dbReference type="InterPro" id="IPR050426">
    <property type="entry name" value="Glycosyltransferase_28"/>
</dbReference>
<proteinExistence type="inferred from homology"/>
<dbReference type="Gene3D" id="3.40.50.2000">
    <property type="entry name" value="Glycogen Phosphorylase B"/>
    <property type="match status" value="2"/>
</dbReference>
<evidence type="ECO:0000313" key="4">
    <source>
        <dbReference type="EMBL" id="MBV4536095.1"/>
    </source>
</evidence>
<dbReference type="SUPFAM" id="SSF53756">
    <property type="entry name" value="UDP-Glycosyltransferase/glycogen phosphorylase"/>
    <property type="match status" value="1"/>
</dbReference>
<dbReference type="EMBL" id="JABWRE010000002">
    <property type="protein sequence ID" value="MBC3439664.1"/>
    <property type="molecule type" value="Genomic_DNA"/>
</dbReference>
<organism evidence="3">
    <name type="scientific">Pseudomonas urmiensis</name>
    <dbReference type="NCBI Taxonomy" id="2745493"/>
    <lineage>
        <taxon>Bacteria</taxon>
        <taxon>Pseudomonadati</taxon>
        <taxon>Pseudomonadota</taxon>
        <taxon>Gammaproteobacteria</taxon>
        <taxon>Pseudomonadales</taxon>
        <taxon>Pseudomonadaceae</taxon>
        <taxon>Pseudomonas</taxon>
    </lineage>
</organism>
<evidence type="ECO:0000256" key="1">
    <source>
        <dbReference type="ARBA" id="ARBA00022679"/>
    </source>
</evidence>
<comment type="similarity">
    <text evidence="2">Belongs to the UDP-glycosyltransferase family.</text>
</comment>
<comment type="caution">
    <text evidence="3">The sequence shown here is derived from an EMBL/GenBank/DDBJ whole genome shotgun (WGS) entry which is preliminary data.</text>
</comment>
<reference evidence="3" key="1">
    <citation type="journal article" date="2020" name="Microorganisms">
        <title>Reliable Identification of Environmental Pseudomonas Isolates Using the rpoD Gene.</title>
        <authorList>
            <consortium name="The Broad Institute Genome Sequencing Platform"/>
            <person name="Girard L."/>
            <person name="Lood C."/>
            <person name="Rokni-Zadeh H."/>
            <person name="van Noort V."/>
            <person name="Lavigne R."/>
            <person name="De Mot R."/>
        </authorList>
    </citation>
    <scope>NUCLEOTIDE SEQUENCE</scope>
    <source>
        <strain evidence="3">SWRI10</strain>
    </source>
</reference>
<dbReference type="AlphaFoldDB" id="A0A923FWC3"/>
<dbReference type="InterPro" id="IPR035595">
    <property type="entry name" value="UDP_glycos_trans_CS"/>
</dbReference>
<reference evidence="4" key="3">
    <citation type="submission" date="2021-06" db="EMBL/GenBank/DDBJ databases">
        <title>Updating the genus Pseudomonas: Description of 43 new species and partition of the Pseudomonas putida group.</title>
        <authorList>
            <person name="Girard L."/>
            <person name="Lood C."/>
            <person name="Vandamme P."/>
            <person name="Rokni-Zadeh H."/>
            <person name="Van Noort V."/>
            <person name="Hofte M."/>
            <person name="Lavigne R."/>
            <person name="De Mot R."/>
        </authorList>
    </citation>
    <scope>NUCLEOTIDE SEQUENCE</scope>
    <source>
        <strain evidence="4">SWRI10</strain>
    </source>
</reference>
<dbReference type="EMBL" id="JABWRE020000001">
    <property type="protein sequence ID" value="MBV4536095.1"/>
    <property type="molecule type" value="Genomic_DNA"/>
</dbReference>
<evidence type="ECO:0000256" key="2">
    <source>
        <dbReference type="RuleBase" id="RU003718"/>
    </source>
</evidence>
<dbReference type="GO" id="GO:0017000">
    <property type="term" value="P:antibiotic biosynthetic process"/>
    <property type="evidence" value="ECO:0007669"/>
    <property type="project" value="UniProtKB-ARBA"/>
</dbReference>
<protein>
    <submittedName>
        <fullName evidence="3 4">Glycosyltransferase</fullName>
    </submittedName>
</protein>
<keyword evidence="1 2" id="KW-0808">Transferase</keyword>
<dbReference type="PANTHER" id="PTHR48050">
    <property type="entry name" value="STEROL 3-BETA-GLUCOSYLTRANSFERASE"/>
    <property type="match status" value="1"/>
</dbReference>
<dbReference type="PANTHER" id="PTHR48050:SF13">
    <property type="entry name" value="STEROL 3-BETA-GLUCOSYLTRANSFERASE UGT80A2"/>
    <property type="match status" value="1"/>
</dbReference>
<dbReference type="CDD" id="cd03784">
    <property type="entry name" value="GT1_Gtf-like"/>
    <property type="match status" value="1"/>
</dbReference>
<dbReference type="Proteomes" id="UP000599879">
    <property type="component" value="Unassembled WGS sequence"/>
</dbReference>
<dbReference type="RefSeq" id="WP_186553249.1">
    <property type="nucleotide sequence ID" value="NZ_JABWRE020000001.1"/>
</dbReference>
<sequence>MSHFAVVAPPYPSHFKALQALAGTLLQRGHQVTFFHQCDSQRWLDDARIAFCPVGLDQRPAGSLDQALQLAANPSNPWRLRRLIRQLAETSALLCAQLPAALQQQRIDAVLSDQMEPAGALVAEALHLPMVSIACALPINREEGVPLPVMPFKYAHDPRSQRLYQGSTDVHDWLMRPLTQVLETAAQRLGLPPRGGLQDYLSPLAQISQTLAGFDFPRQALPGHFHAVGPLRNSEPQAPGAWPLDPRKPVVFASLGTLQGHRFGLFARIARACRLLDVQLLIAHCGGLDVPQQARLLQMGAAVVTDFAPQQWAVRRADVVISHGGLNTVMDALGAGTPLLVLPIAFDQPGVAARVVYHHLGLALSRRAGVSAIAAALAHLLEQPMLGLAPLQAELAQAGGVGLAADIIETAVRTGQPVLAQALL</sequence>
<dbReference type="GO" id="GO:0008194">
    <property type="term" value="F:UDP-glycosyltransferase activity"/>
    <property type="evidence" value="ECO:0007669"/>
    <property type="project" value="InterPro"/>
</dbReference>
<gene>
    <name evidence="4" type="ORF">HU737_008910</name>
    <name evidence="3" type="ORF">HU737_03145</name>
</gene>
<reference evidence="3" key="2">
    <citation type="submission" date="2020-07" db="EMBL/GenBank/DDBJ databases">
        <authorList>
            <person name="Lood C."/>
            <person name="Girard L."/>
        </authorList>
    </citation>
    <scope>NUCLEOTIDE SEQUENCE</scope>
    <source>
        <strain evidence="3">SWRI10</strain>
    </source>
</reference>